<name>A0A6F8VI83_9PROT</name>
<keyword evidence="2" id="KW-1185">Reference proteome</keyword>
<dbReference type="EMBL" id="AP022853">
    <property type="protein sequence ID" value="BCB28419.1"/>
    <property type="molecule type" value="Genomic_DNA"/>
</dbReference>
<dbReference type="AlphaFoldDB" id="A0A6F8VI83"/>
<evidence type="ECO:0000313" key="2">
    <source>
        <dbReference type="Proteomes" id="UP000502260"/>
    </source>
</evidence>
<proteinExistence type="predicted"/>
<accession>A0A6F8VI83</accession>
<gene>
    <name evidence="1" type="ORF">SKTS_33050</name>
</gene>
<dbReference type="KEGG" id="slac:SKTS_33050"/>
<protein>
    <submittedName>
        <fullName evidence="1">Uncharacterized protein</fullName>
    </submittedName>
</protein>
<evidence type="ECO:0000313" key="1">
    <source>
        <dbReference type="EMBL" id="BCB28419.1"/>
    </source>
</evidence>
<dbReference type="RefSeq" id="WP_173067791.1">
    <property type="nucleotide sequence ID" value="NZ_AP022853.1"/>
</dbReference>
<organism evidence="1 2">
    <name type="scientific">Sulfurimicrobium lacus</name>
    <dbReference type="NCBI Taxonomy" id="2715678"/>
    <lineage>
        <taxon>Bacteria</taxon>
        <taxon>Pseudomonadati</taxon>
        <taxon>Pseudomonadota</taxon>
        <taxon>Betaproteobacteria</taxon>
        <taxon>Nitrosomonadales</taxon>
        <taxon>Sulfuricellaceae</taxon>
        <taxon>Sulfurimicrobium</taxon>
    </lineage>
</organism>
<reference evidence="2" key="1">
    <citation type="submission" date="2020-03" db="EMBL/GenBank/DDBJ databases">
        <title>Complete genome sequence of sulfur-oxidizing bacterium skT11.</title>
        <authorList>
            <person name="Kanda M."/>
            <person name="Kojima H."/>
            <person name="Fukui M."/>
        </authorList>
    </citation>
    <scope>NUCLEOTIDE SEQUENCE [LARGE SCALE GENOMIC DNA]</scope>
    <source>
        <strain evidence="2">skT11</strain>
    </source>
</reference>
<sequence length="91" mass="10122">MIKFSTQPSTARERGNVIRIANRPTVFHPEFVARLKESNQALRLLRAIGCKVISLRVSLAPGAQTEIVVNRNPQMRLAHCPSVHVTHGRTA</sequence>
<dbReference type="Proteomes" id="UP000502260">
    <property type="component" value="Chromosome"/>
</dbReference>